<gene>
    <name evidence="3" type="ORF">T310_2849</name>
</gene>
<dbReference type="GeneID" id="25315200"/>
<evidence type="ECO:0000256" key="1">
    <source>
        <dbReference type="SAM" id="MobiDB-lite"/>
    </source>
</evidence>
<dbReference type="Pfam" id="PF12273">
    <property type="entry name" value="RCR"/>
    <property type="match status" value="1"/>
</dbReference>
<dbReference type="AlphaFoldDB" id="A0A0F4YZS8"/>
<dbReference type="Proteomes" id="UP000053958">
    <property type="component" value="Unassembled WGS sequence"/>
</dbReference>
<keyword evidence="2" id="KW-0472">Membrane</keyword>
<feature type="compositionally biased region" description="Pro residues" evidence="1">
    <location>
        <begin position="137"/>
        <end position="151"/>
    </location>
</feature>
<dbReference type="OrthoDB" id="3556830at2759"/>
<keyword evidence="2" id="KW-1133">Transmembrane helix</keyword>
<dbReference type="PANTHER" id="PTHR28187:SF1">
    <property type="entry name" value="PROTEIN RCR1-RELATED"/>
    <property type="match status" value="1"/>
</dbReference>
<evidence type="ECO:0008006" key="5">
    <source>
        <dbReference type="Google" id="ProtNLM"/>
    </source>
</evidence>
<evidence type="ECO:0000313" key="3">
    <source>
        <dbReference type="EMBL" id="KKA23123.1"/>
    </source>
</evidence>
<accession>A0A0F4YZS8</accession>
<organism evidence="3 4">
    <name type="scientific">Rasamsonia emersonii (strain ATCC 16479 / CBS 393.64 / IMI 116815)</name>
    <dbReference type="NCBI Taxonomy" id="1408163"/>
    <lineage>
        <taxon>Eukaryota</taxon>
        <taxon>Fungi</taxon>
        <taxon>Dikarya</taxon>
        <taxon>Ascomycota</taxon>
        <taxon>Pezizomycotina</taxon>
        <taxon>Eurotiomycetes</taxon>
        <taxon>Eurotiomycetidae</taxon>
        <taxon>Eurotiales</taxon>
        <taxon>Trichocomaceae</taxon>
        <taxon>Rasamsonia</taxon>
    </lineage>
</organism>
<dbReference type="GO" id="GO:0016192">
    <property type="term" value="P:vesicle-mediated transport"/>
    <property type="evidence" value="ECO:0007669"/>
    <property type="project" value="TreeGrafter"/>
</dbReference>
<dbReference type="PANTHER" id="PTHR28187">
    <property type="entry name" value="PROTEIN RCR1-RELATED"/>
    <property type="match status" value="1"/>
</dbReference>
<sequence>MGILLRRETWSVHPIQPDFCYVDDWGIERCETSWSSWGRWVAFAVIVAISFIIFFLFAWLSARARRRRGLNPYPGTSWMAPPPYNSHDYSNPPPQYSPNPHQGYYAPNQGQGYFGGQQTGIELQQPPNAYHAGDQVYPPPPGPPPSKTFAK</sequence>
<feature type="transmembrane region" description="Helical" evidence="2">
    <location>
        <begin position="40"/>
        <end position="60"/>
    </location>
</feature>
<dbReference type="EMBL" id="LASV01000111">
    <property type="protein sequence ID" value="KKA23123.1"/>
    <property type="molecule type" value="Genomic_DNA"/>
</dbReference>
<dbReference type="RefSeq" id="XP_013329735.1">
    <property type="nucleotide sequence ID" value="XM_013474281.1"/>
</dbReference>
<evidence type="ECO:0000313" key="4">
    <source>
        <dbReference type="Proteomes" id="UP000053958"/>
    </source>
</evidence>
<dbReference type="InterPro" id="IPR020999">
    <property type="entry name" value="Chitin_synth_reg_RCR"/>
</dbReference>
<feature type="region of interest" description="Disordered" evidence="1">
    <location>
        <begin position="84"/>
        <end position="151"/>
    </location>
</feature>
<keyword evidence="4" id="KW-1185">Reference proteome</keyword>
<keyword evidence="2" id="KW-0812">Transmembrane</keyword>
<comment type="caution">
    <text evidence="3">The sequence shown here is derived from an EMBL/GenBank/DDBJ whole genome shotgun (WGS) entry which is preliminary data.</text>
</comment>
<evidence type="ECO:0000256" key="2">
    <source>
        <dbReference type="SAM" id="Phobius"/>
    </source>
</evidence>
<protein>
    <recommendedName>
        <fullName evidence="5">Chitin synthesis regulation, Congo red resistance, RCR protein</fullName>
    </recommendedName>
</protein>
<proteinExistence type="predicted"/>
<reference evidence="3 4" key="1">
    <citation type="submission" date="2015-04" db="EMBL/GenBank/DDBJ databases">
        <authorList>
            <person name="Heijne W.H."/>
            <person name="Fedorova N.D."/>
            <person name="Nierman W.C."/>
            <person name="Vollebregt A.W."/>
            <person name="Zhao Z."/>
            <person name="Wu L."/>
            <person name="Kumar M."/>
            <person name="Stam H."/>
            <person name="van den Berg M.A."/>
            <person name="Pel H.J."/>
        </authorList>
    </citation>
    <scope>NUCLEOTIDE SEQUENCE [LARGE SCALE GENOMIC DNA]</scope>
    <source>
        <strain evidence="3 4">CBS 393.64</strain>
    </source>
</reference>
<name>A0A0F4YZS8_RASE3</name>